<gene>
    <name evidence="1" type="ORF">DPM12_19080</name>
</gene>
<proteinExistence type="predicted"/>
<comment type="caution">
    <text evidence="1">The sequence shown here is derived from an EMBL/GenBank/DDBJ whole genome shotgun (WGS) entry which is preliminary data.</text>
</comment>
<evidence type="ECO:0000313" key="2">
    <source>
        <dbReference type="Proteomes" id="UP000250462"/>
    </source>
</evidence>
<accession>A0A329QDB3</accession>
<dbReference type="EMBL" id="QMIG01000027">
    <property type="protein sequence ID" value="RAW10274.1"/>
    <property type="molecule type" value="Genomic_DNA"/>
</dbReference>
<dbReference type="Proteomes" id="UP000250462">
    <property type="component" value="Unassembled WGS sequence"/>
</dbReference>
<protein>
    <submittedName>
        <fullName evidence="1">Uncharacterized protein</fullName>
    </submittedName>
</protein>
<sequence>MLARASGPDGEVSATNRRLIWPDGSIHWYEIERASWDGDAAHLLVTPVATSEHAGPYRLVLNEPTRLVDVVREQVTASVVITRHVPLSGEHGVQVTGRRRADGSLVWNAVVDAALDLDDPQLRTRLDAAITTVRSEIE</sequence>
<keyword evidence="2" id="KW-1185">Reference proteome</keyword>
<dbReference type="AlphaFoldDB" id="A0A329QDB3"/>
<name>A0A329QDB3_9ACTN</name>
<evidence type="ECO:0000313" key="1">
    <source>
        <dbReference type="EMBL" id="RAW10274.1"/>
    </source>
</evidence>
<reference evidence="1 2" key="1">
    <citation type="submission" date="2018-06" db="EMBL/GenBank/DDBJ databases">
        <title>Phytoactinopolyspora halophila sp. nov., a novel halophilic actinomycete isolated from a saline soil in China.</title>
        <authorList>
            <person name="Tang S.-K."/>
        </authorList>
    </citation>
    <scope>NUCLEOTIDE SEQUENCE [LARGE SCALE GENOMIC DNA]</scope>
    <source>
        <strain evidence="1 2">YIM 96934</strain>
    </source>
</reference>
<organism evidence="1 2">
    <name type="scientific">Phytoactinopolyspora halophila</name>
    <dbReference type="NCBI Taxonomy" id="1981511"/>
    <lineage>
        <taxon>Bacteria</taxon>
        <taxon>Bacillati</taxon>
        <taxon>Actinomycetota</taxon>
        <taxon>Actinomycetes</taxon>
        <taxon>Jiangellales</taxon>
        <taxon>Jiangellaceae</taxon>
        <taxon>Phytoactinopolyspora</taxon>
    </lineage>
</organism>